<organism evidence="7 8">
    <name type="scientific">Caproicibacter fermentans</name>
    <dbReference type="NCBI Taxonomy" id="2576756"/>
    <lineage>
        <taxon>Bacteria</taxon>
        <taxon>Bacillati</taxon>
        <taxon>Bacillota</taxon>
        <taxon>Clostridia</taxon>
        <taxon>Eubacteriales</taxon>
        <taxon>Acutalibacteraceae</taxon>
        <taxon>Caproicibacter</taxon>
    </lineage>
</organism>
<evidence type="ECO:0000256" key="1">
    <source>
        <dbReference type="ARBA" id="ARBA00000085"/>
    </source>
</evidence>
<evidence type="ECO:0000256" key="2">
    <source>
        <dbReference type="ARBA" id="ARBA00012438"/>
    </source>
</evidence>
<dbReference type="InterPro" id="IPR003661">
    <property type="entry name" value="HisK_dim/P_dom"/>
</dbReference>
<evidence type="ECO:0000259" key="6">
    <source>
        <dbReference type="PROSITE" id="PS50109"/>
    </source>
</evidence>
<dbReference type="InterPro" id="IPR004358">
    <property type="entry name" value="Sig_transdc_His_kin-like_C"/>
</dbReference>
<dbReference type="SUPFAM" id="SSF47384">
    <property type="entry name" value="Homodimeric domain of signal transducing histidine kinase"/>
    <property type="match status" value="1"/>
</dbReference>
<dbReference type="SMART" id="SM00387">
    <property type="entry name" value="HATPase_c"/>
    <property type="match status" value="1"/>
</dbReference>
<name>A0A7G8TBG6_9FIRM</name>
<dbReference type="RefSeq" id="WP_187036285.1">
    <property type="nucleotide sequence ID" value="NZ_CP060286.1"/>
</dbReference>
<proteinExistence type="predicted"/>
<evidence type="ECO:0000313" key="8">
    <source>
        <dbReference type="Proteomes" id="UP000515909"/>
    </source>
</evidence>
<dbReference type="SMART" id="SM00388">
    <property type="entry name" value="HisKA"/>
    <property type="match status" value="1"/>
</dbReference>
<dbReference type="AlphaFoldDB" id="A0A7G8TBG6"/>
<dbReference type="PRINTS" id="PR00344">
    <property type="entry name" value="BCTRLSENSOR"/>
</dbReference>
<dbReference type="EMBL" id="CP060286">
    <property type="protein sequence ID" value="QNK40957.1"/>
    <property type="molecule type" value="Genomic_DNA"/>
</dbReference>
<dbReference type="Pfam" id="PF00512">
    <property type="entry name" value="HisKA"/>
    <property type="match status" value="1"/>
</dbReference>
<dbReference type="GO" id="GO:0000155">
    <property type="term" value="F:phosphorelay sensor kinase activity"/>
    <property type="evidence" value="ECO:0007669"/>
    <property type="project" value="InterPro"/>
</dbReference>
<dbReference type="PANTHER" id="PTHR43547:SF2">
    <property type="entry name" value="HYBRID SIGNAL TRANSDUCTION HISTIDINE KINASE C"/>
    <property type="match status" value="1"/>
</dbReference>
<dbReference type="Gene3D" id="1.10.287.130">
    <property type="match status" value="1"/>
</dbReference>
<keyword evidence="3" id="KW-0597">Phosphoprotein</keyword>
<dbReference type="InterPro" id="IPR003594">
    <property type="entry name" value="HATPase_dom"/>
</dbReference>
<dbReference type="Gene3D" id="3.30.565.10">
    <property type="entry name" value="Histidine kinase-like ATPase, C-terminal domain"/>
    <property type="match status" value="1"/>
</dbReference>
<dbReference type="KEGG" id="cfem:HCR03_01110"/>
<evidence type="ECO:0000256" key="4">
    <source>
        <dbReference type="ARBA" id="ARBA00022777"/>
    </source>
</evidence>
<dbReference type="InterPro" id="IPR005467">
    <property type="entry name" value="His_kinase_dom"/>
</dbReference>
<dbReference type="CDD" id="cd00082">
    <property type="entry name" value="HisKA"/>
    <property type="match status" value="1"/>
</dbReference>
<dbReference type="CDD" id="cd00075">
    <property type="entry name" value="HATPase"/>
    <property type="match status" value="1"/>
</dbReference>
<comment type="catalytic activity">
    <reaction evidence="1">
        <text>ATP + protein L-histidine = ADP + protein N-phospho-L-histidine.</text>
        <dbReference type="EC" id="2.7.13.3"/>
    </reaction>
</comment>
<accession>A0A7G8TBG6</accession>
<gene>
    <name evidence="7" type="ORF">HCR03_01110</name>
</gene>
<evidence type="ECO:0000256" key="3">
    <source>
        <dbReference type="ARBA" id="ARBA00022553"/>
    </source>
</evidence>
<keyword evidence="5" id="KW-0902">Two-component regulatory system</keyword>
<protein>
    <recommendedName>
        <fullName evidence="2">histidine kinase</fullName>
        <ecNumber evidence="2">2.7.13.3</ecNumber>
    </recommendedName>
</protein>
<keyword evidence="4 7" id="KW-0418">Kinase</keyword>
<dbReference type="InterPro" id="IPR036097">
    <property type="entry name" value="HisK_dim/P_sf"/>
</dbReference>
<feature type="domain" description="Histidine kinase" evidence="6">
    <location>
        <begin position="88"/>
        <end position="301"/>
    </location>
</feature>
<reference evidence="7 8" key="1">
    <citation type="submission" date="2020-08" db="EMBL/GenBank/DDBJ databases">
        <title>The isolate Caproiciproducens sp. 7D4C2 produces n-caproate at mildly acidic conditions from hexoses: genome and rBOX comparison with related strains and chain-elongating bacteria.</title>
        <authorList>
            <person name="Esquivel-Elizondo S."/>
            <person name="Bagci C."/>
            <person name="Temovska M."/>
            <person name="Jeon B.S."/>
            <person name="Bessarab I."/>
            <person name="Williams R.B.H."/>
            <person name="Huson D.H."/>
            <person name="Angenent L.T."/>
        </authorList>
    </citation>
    <scope>NUCLEOTIDE SEQUENCE [LARGE SCALE GENOMIC DNA]</scope>
    <source>
        <strain evidence="7 8">7D4C2</strain>
    </source>
</reference>
<dbReference type="PANTHER" id="PTHR43547">
    <property type="entry name" value="TWO-COMPONENT HISTIDINE KINASE"/>
    <property type="match status" value="1"/>
</dbReference>
<dbReference type="Proteomes" id="UP000515909">
    <property type="component" value="Chromosome"/>
</dbReference>
<dbReference type="PROSITE" id="PS50109">
    <property type="entry name" value="HIS_KIN"/>
    <property type="match status" value="1"/>
</dbReference>
<dbReference type="Pfam" id="PF02518">
    <property type="entry name" value="HATPase_c"/>
    <property type="match status" value="1"/>
</dbReference>
<evidence type="ECO:0000313" key="7">
    <source>
        <dbReference type="EMBL" id="QNK40957.1"/>
    </source>
</evidence>
<evidence type="ECO:0000256" key="5">
    <source>
        <dbReference type="ARBA" id="ARBA00023012"/>
    </source>
</evidence>
<keyword evidence="4 7" id="KW-0808">Transferase</keyword>
<dbReference type="EC" id="2.7.13.3" evidence="2"/>
<dbReference type="SUPFAM" id="SSF55874">
    <property type="entry name" value="ATPase domain of HSP90 chaperone/DNA topoisomerase II/histidine kinase"/>
    <property type="match status" value="1"/>
</dbReference>
<dbReference type="InterPro" id="IPR036890">
    <property type="entry name" value="HATPase_C_sf"/>
</dbReference>
<sequence>MIWILLGVCIAAFILGTRLFRLKRQFRNITVQLNERTSEKTEKMVTVALIDDDLNKLAAAINRNLELQKKLRIEVRRSDLQLKDSIANLSHDLRTPLTSILGYLQLSQNPECPDEKRKEYLKTVDNKAHALKSMINNLYELSVLDVRETPLKTEKLDLNRLLGDVLAGQYELFHRLGITLNVHLPSHPVWITGDCVACTRIIQNLLNNASRYAKGNVGISLEASGSYAFLSIRNPAPNLKANDIKHLFERFYTADKSRNSSGSGLGLYIVKTLIEKMNGKIADVTLEGCILHMKIEFPLALN</sequence>